<dbReference type="EMBL" id="CP007140">
    <property type="protein sequence ID" value="AJC72618.1"/>
    <property type="molecule type" value="Genomic_DNA"/>
</dbReference>
<reference evidence="1 2" key="1">
    <citation type="submission" date="2014-01" db="EMBL/GenBank/DDBJ databases">
        <title>Genome sequencing of Thermococcus guaymasensis.</title>
        <authorList>
            <person name="Zhang X."/>
            <person name="Alvare G."/>
            <person name="Fristensky B."/>
            <person name="Chen L."/>
            <person name="Suen T."/>
            <person name="Chen Q."/>
            <person name="Ma K."/>
        </authorList>
    </citation>
    <scope>NUCLEOTIDE SEQUENCE [LARGE SCALE GENOMIC DNA]</scope>
    <source>
        <strain evidence="1 2">DSM 11113</strain>
    </source>
</reference>
<dbReference type="KEGG" id="tgy:X802_00730"/>
<dbReference type="AlphaFoldDB" id="A0A0X1KMZ1"/>
<dbReference type="PATRIC" id="fig|1432656.3.peg.143"/>
<protein>
    <submittedName>
        <fullName evidence="1">Uncharacterized protein</fullName>
    </submittedName>
</protein>
<accession>A0A0X1KMZ1</accession>
<evidence type="ECO:0000313" key="2">
    <source>
        <dbReference type="Proteomes" id="UP000062043"/>
    </source>
</evidence>
<dbReference type="Proteomes" id="UP000062043">
    <property type="component" value="Chromosome"/>
</dbReference>
<proteinExistence type="predicted"/>
<evidence type="ECO:0000313" key="1">
    <source>
        <dbReference type="EMBL" id="AJC72618.1"/>
    </source>
</evidence>
<gene>
    <name evidence="1" type="ORF">X802_00730</name>
</gene>
<organism evidence="1 2">
    <name type="scientific">Thermococcus guaymasensis DSM 11113</name>
    <dbReference type="NCBI Taxonomy" id="1432656"/>
    <lineage>
        <taxon>Archaea</taxon>
        <taxon>Methanobacteriati</taxon>
        <taxon>Methanobacteriota</taxon>
        <taxon>Thermococci</taxon>
        <taxon>Thermococcales</taxon>
        <taxon>Thermococcaceae</taxon>
        <taxon>Thermococcus</taxon>
    </lineage>
</organism>
<keyword evidence="2" id="KW-1185">Reference proteome</keyword>
<name>A0A0X1KMZ1_9EURY</name>
<sequence>MSLLAVAGMFIFGGKKKGEKPKKKTWDEELEEFAKKYGLPKENVKYIAYTYLSPSIGFLKILARASPDGSYKRVAKALSAEKQADGYILRGSTNTPITKK</sequence>